<name>A0AAD7M0X2_QUISA</name>
<evidence type="ECO:0000259" key="7">
    <source>
        <dbReference type="Pfam" id="PF05687"/>
    </source>
</evidence>
<keyword evidence="2 5" id="KW-0805">Transcription regulation</keyword>
<evidence type="ECO:0000256" key="5">
    <source>
        <dbReference type="RuleBase" id="RU369040"/>
    </source>
</evidence>
<gene>
    <name evidence="8" type="ORF">O6P43_016142</name>
</gene>
<evidence type="ECO:0000256" key="4">
    <source>
        <dbReference type="ARBA" id="ARBA00023163"/>
    </source>
</evidence>
<evidence type="ECO:0000256" key="1">
    <source>
        <dbReference type="ARBA" id="ARBA00005909"/>
    </source>
</evidence>
<feature type="region of interest" description="Disordered" evidence="6">
    <location>
        <begin position="1"/>
        <end position="31"/>
    </location>
</feature>
<dbReference type="EMBL" id="JARAOO010000006">
    <property type="protein sequence ID" value="KAJ7966715.1"/>
    <property type="molecule type" value="Genomic_DNA"/>
</dbReference>
<comment type="subcellular location">
    <subcellularLocation>
        <location evidence="5">Nucleus</location>
    </subcellularLocation>
</comment>
<dbReference type="GO" id="GO:0006351">
    <property type="term" value="P:DNA-templated transcription"/>
    <property type="evidence" value="ECO:0007669"/>
    <property type="project" value="InterPro"/>
</dbReference>
<keyword evidence="4 5" id="KW-0804">Transcription</keyword>
<dbReference type="GO" id="GO:0003700">
    <property type="term" value="F:DNA-binding transcription factor activity"/>
    <property type="evidence" value="ECO:0007669"/>
    <property type="project" value="UniProtKB-UniRule"/>
</dbReference>
<proteinExistence type="inferred from homology"/>
<dbReference type="GO" id="GO:0005634">
    <property type="term" value="C:nucleus"/>
    <property type="evidence" value="ECO:0007669"/>
    <property type="project" value="UniProtKB-SubCell"/>
</dbReference>
<comment type="caution">
    <text evidence="8">The sequence shown here is derived from an EMBL/GenBank/DDBJ whole genome shotgun (WGS) entry which is preliminary data.</text>
</comment>
<sequence>MTSDRATSAATSRRKPSWRERENNRRRERRRRAITAKIHAGLRAQGNFNLSKHCDNNEVLKVLCAEAGWTVEEDGTTYRKGIKPPPIDSVGTSTRNTPYSSQNPSPLSSSFPSPIPSYQASPCSSSFASPSPLDGNNSSNLSLYLQNAIPSSLPPLRISISAPVTPPLSSPTSRNPKPILNWESIAKESMTSFNYPFFAASAPASPTNRYLYTPATIPECDKSDTSTVDSGHWMNLQAFAPSALTVPISPTFNLVKPDVDLNLPNNTIKEMERGSQIDFGGVKVKPWVGERIHEVGLEYELELTLGSGKACS</sequence>
<comment type="function">
    <text evidence="5">Functions in brassinosteroid signaling. May function as transcriptional repressor.</text>
</comment>
<dbReference type="Proteomes" id="UP001163823">
    <property type="component" value="Chromosome 6"/>
</dbReference>
<keyword evidence="9" id="KW-1185">Reference proteome</keyword>
<accession>A0AAD7M0X2</accession>
<keyword evidence="3 5" id="KW-0238">DNA-binding</keyword>
<dbReference type="InterPro" id="IPR033264">
    <property type="entry name" value="BZR"/>
</dbReference>
<reference evidence="8" key="1">
    <citation type="journal article" date="2023" name="Science">
        <title>Elucidation of the pathway for biosynthesis of saponin adjuvants from the soapbark tree.</title>
        <authorList>
            <person name="Reed J."/>
            <person name="Orme A."/>
            <person name="El-Demerdash A."/>
            <person name="Owen C."/>
            <person name="Martin L.B.B."/>
            <person name="Misra R.C."/>
            <person name="Kikuchi S."/>
            <person name="Rejzek M."/>
            <person name="Martin A.C."/>
            <person name="Harkess A."/>
            <person name="Leebens-Mack J."/>
            <person name="Louveau T."/>
            <person name="Stephenson M.J."/>
            <person name="Osbourn A."/>
        </authorList>
    </citation>
    <scope>NUCLEOTIDE SEQUENCE</scope>
    <source>
        <strain evidence="8">S10</strain>
    </source>
</reference>
<feature type="compositionally biased region" description="Low complexity" evidence="6">
    <location>
        <begin position="98"/>
        <end position="116"/>
    </location>
</feature>
<evidence type="ECO:0000313" key="9">
    <source>
        <dbReference type="Proteomes" id="UP001163823"/>
    </source>
</evidence>
<comment type="similarity">
    <text evidence="1 5">Belongs to the BZR/LAT61 family.</text>
</comment>
<evidence type="ECO:0000313" key="8">
    <source>
        <dbReference type="EMBL" id="KAJ7966715.1"/>
    </source>
</evidence>
<dbReference type="GO" id="GO:0009742">
    <property type="term" value="P:brassinosteroid mediated signaling pathway"/>
    <property type="evidence" value="ECO:0007669"/>
    <property type="project" value="UniProtKB-UniRule"/>
</dbReference>
<feature type="compositionally biased region" description="Polar residues" evidence="6">
    <location>
        <begin position="1"/>
        <end position="11"/>
    </location>
</feature>
<dbReference type="AlphaFoldDB" id="A0AAD7M0X2"/>
<dbReference type="PANTHER" id="PTHR31506">
    <property type="entry name" value="BES1/BZR1 HOMOLOG PROTEIN 3-RELATED"/>
    <property type="match status" value="1"/>
</dbReference>
<feature type="region of interest" description="Disordered" evidence="6">
    <location>
        <begin position="76"/>
        <end position="116"/>
    </location>
</feature>
<dbReference type="KEGG" id="qsa:O6P43_016142"/>
<evidence type="ECO:0000256" key="3">
    <source>
        <dbReference type="ARBA" id="ARBA00023125"/>
    </source>
</evidence>
<organism evidence="8 9">
    <name type="scientific">Quillaja saponaria</name>
    <name type="common">Soap bark tree</name>
    <dbReference type="NCBI Taxonomy" id="32244"/>
    <lineage>
        <taxon>Eukaryota</taxon>
        <taxon>Viridiplantae</taxon>
        <taxon>Streptophyta</taxon>
        <taxon>Embryophyta</taxon>
        <taxon>Tracheophyta</taxon>
        <taxon>Spermatophyta</taxon>
        <taxon>Magnoliopsida</taxon>
        <taxon>eudicotyledons</taxon>
        <taxon>Gunneridae</taxon>
        <taxon>Pentapetalae</taxon>
        <taxon>rosids</taxon>
        <taxon>fabids</taxon>
        <taxon>Fabales</taxon>
        <taxon>Quillajaceae</taxon>
        <taxon>Quillaja</taxon>
    </lineage>
</organism>
<evidence type="ECO:0000256" key="2">
    <source>
        <dbReference type="ARBA" id="ARBA00023015"/>
    </source>
</evidence>
<dbReference type="InterPro" id="IPR008540">
    <property type="entry name" value="BES1_N"/>
</dbReference>
<dbReference type="Pfam" id="PF05687">
    <property type="entry name" value="BES1_N"/>
    <property type="match status" value="1"/>
</dbReference>
<feature type="domain" description="BES1/BZR1 plant transcription factor N-terminal" evidence="7">
    <location>
        <begin position="12"/>
        <end position="139"/>
    </location>
</feature>
<dbReference type="EMBL" id="JARAOO010000006">
    <property type="protein sequence ID" value="KAJ7966716.1"/>
    <property type="molecule type" value="Genomic_DNA"/>
</dbReference>
<evidence type="ECO:0000256" key="6">
    <source>
        <dbReference type="SAM" id="MobiDB-lite"/>
    </source>
</evidence>
<keyword evidence="5" id="KW-1070">Brassinosteroid signaling pathway</keyword>
<protein>
    <recommendedName>
        <fullName evidence="5">Protein BZR1 homolog</fullName>
    </recommendedName>
    <alternativeName>
        <fullName evidence="5">Protein BRASSINAZOLE-RESISTANT 1 homolog</fullName>
    </alternativeName>
</protein>
<dbReference type="GO" id="GO:0003677">
    <property type="term" value="F:DNA binding"/>
    <property type="evidence" value="ECO:0007669"/>
    <property type="project" value="UniProtKB-UniRule"/>
</dbReference>
<dbReference type="PANTHER" id="PTHR31506:SF22">
    <property type="entry name" value="PROTEIN BRASSINAZOLE-RESISTANT 2"/>
    <property type="match status" value="1"/>
</dbReference>